<proteinExistence type="predicted"/>
<evidence type="ECO:0000313" key="3">
    <source>
        <dbReference type="EMBL" id="CEK95898.1"/>
    </source>
</evidence>
<organism evidence="3">
    <name type="scientific">Arion vulgaris</name>
    <dbReference type="NCBI Taxonomy" id="1028688"/>
    <lineage>
        <taxon>Eukaryota</taxon>
        <taxon>Metazoa</taxon>
        <taxon>Spiralia</taxon>
        <taxon>Lophotrochozoa</taxon>
        <taxon>Mollusca</taxon>
        <taxon>Gastropoda</taxon>
        <taxon>Heterobranchia</taxon>
        <taxon>Euthyneura</taxon>
        <taxon>Panpulmonata</taxon>
        <taxon>Eupulmonata</taxon>
        <taxon>Stylommatophora</taxon>
        <taxon>Helicina</taxon>
        <taxon>Arionoidea</taxon>
        <taxon>Arionidae</taxon>
        <taxon>Arion</taxon>
    </lineage>
</organism>
<gene>
    <name evidence="3" type="primary">ORF209342</name>
    <name evidence="4" type="synonym">ORF209355</name>
    <name evidence="5" type="synonym">ORF209360</name>
</gene>
<dbReference type="EMBL" id="HACG01049035">
    <property type="protein sequence ID" value="CEK95900.1"/>
    <property type="molecule type" value="Transcribed_RNA"/>
</dbReference>
<reference evidence="3" key="1">
    <citation type="submission" date="2014-12" db="EMBL/GenBank/DDBJ databases">
        <title>Insight into the proteome of Arion vulgaris.</title>
        <authorList>
            <person name="Aradska J."/>
            <person name="Bulat T."/>
            <person name="Smidak R."/>
            <person name="Sarate P."/>
            <person name="Gangsoo J."/>
            <person name="Sialana F."/>
            <person name="Bilban M."/>
            <person name="Lubec G."/>
        </authorList>
    </citation>
    <scope>NUCLEOTIDE SEQUENCE</scope>
    <source>
        <tissue evidence="3">Skin</tissue>
    </source>
</reference>
<dbReference type="EMBL" id="HACG01049033">
    <property type="protein sequence ID" value="CEK95898.1"/>
    <property type="molecule type" value="Transcribed_RNA"/>
</dbReference>
<keyword evidence="1" id="KW-0175">Coiled coil</keyword>
<name>A0A0B7BSD7_9EUPU</name>
<evidence type="ECO:0000313" key="4">
    <source>
        <dbReference type="EMBL" id="CEK95900.1"/>
    </source>
</evidence>
<dbReference type="EMBL" id="HACG01049036">
    <property type="protein sequence ID" value="CEK95901.1"/>
    <property type="molecule type" value="Transcribed_RNA"/>
</dbReference>
<accession>A0A0B7BSD7</accession>
<protein>
    <submittedName>
        <fullName evidence="3">Uncharacterized protein</fullName>
    </submittedName>
</protein>
<feature type="region of interest" description="Disordered" evidence="2">
    <location>
        <begin position="118"/>
        <end position="174"/>
    </location>
</feature>
<feature type="compositionally biased region" description="Basic and acidic residues" evidence="2">
    <location>
        <begin position="126"/>
        <end position="138"/>
    </location>
</feature>
<feature type="compositionally biased region" description="Acidic residues" evidence="2">
    <location>
        <begin position="164"/>
        <end position="174"/>
    </location>
</feature>
<sequence length="174" mass="20453">MYALNVYRGIREKKRPSPARDTYNYKRQTNLRCRPIGEIRRKQKYADMERRVCRPHQSFKQLEEAIADNKEIEVWKFNLTAIDRKNEELKLQVAELHEQVTALQNICVDLLARTSGNSTHKNTRIITERNKVRGRSDYDSENIEPTDTEHFREESTDSPSNLAESDDESSWPPS</sequence>
<dbReference type="AlphaFoldDB" id="A0A0B7BSD7"/>
<evidence type="ECO:0000256" key="1">
    <source>
        <dbReference type="SAM" id="Coils"/>
    </source>
</evidence>
<feature type="coiled-coil region" evidence="1">
    <location>
        <begin position="79"/>
        <end position="106"/>
    </location>
</feature>
<evidence type="ECO:0000313" key="5">
    <source>
        <dbReference type="EMBL" id="CEK95901.1"/>
    </source>
</evidence>
<evidence type="ECO:0000256" key="2">
    <source>
        <dbReference type="SAM" id="MobiDB-lite"/>
    </source>
</evidence>